<evidence type="ECO:0000313" key="2">
    <source>
        <dbReference type="Proteomes" id="UP000471501"/>
    </source>
</evidence>
<keyword evidence="2" id="KW-1185">Reference proteome</keyword>
<dbReference type="AlphaFoldDB" id="A0A6I4P0L3"/>
<dbReference type="Proteomes" id="UP000471501">
    <property type="component" value="Unassembled WGS sequence"/>
</dbReference>
<protein>
    <submittedName>
        <fullName evidence="1">Uncharacterized protein</fullName>
    </submittedName>
</protein>
<dbReference type="RefSeq" id="WP_160376644.1">
    <property type="nucleotide sequence ID" value="NZ_WSTB01000018.1"/>
</dbReference>
<organism evidence="1 2">
    <name type="scientific">Flavobacterium hydrocarbonoxydans</name>
    <dbReference type="NCBI Taxonomy" id="2683249"/>
    <lineage>
        <taxon>Bacteria</taxon>
        <taxon>Pseudomonadati</taxon>
        <taxon>Bacteroidota</taxon>
        <taxon>Flavobacteriia</taxon>
        <taxon>Flavobacteriales</taxon>
        <taxon>Flavobacteriaceae</taxon>
        <taxon>Flavobacterium</taxon>
    </lineage>
</organism>
<proteinExistence type="predicted"/>
<sequence length="163" mass="18726">MEKDLQDAFRKLKKRDVDSFPVTVLSVNKENGTCTVSDGILEYTDVQLAAVINEDNQGFYLFPKKDSSVIVSPINEDLHRLYIETYSEIESAKIAIEKVEFQIDKDGFLLKKENENLKKLMADLLKAIKAMKFTTNNGPTINLINLNDFIDLENRFNQFLKEN</sequence>
<dbReference type="EMBL" id="WSTB01000018">
    <property type="protein sequence ID" value="MWB96757.1"/>
    <property type="molecule type" value="Genomic_DNA"/>
</dbReference>
<reference evidence="1 2" key="1">
    <citation type="submission" date="2019-12" db="EMBL/GenBank/DDBJ databases">
        <authorList>
            <person name="Kim Y.S."/>
        </authorList>
    </citation>
    <scope>NUCLEOTIDE SEQUENCE [LARGE SCALE GENOMIC DNA]</scope>
    <source>
        <strain evidence="1 2">GA093</strain>
    </source>
</reference>
<evidence type="ECO:0000313" key="1">
    <source>
        <dbReference type="EMBL" id="MWB96757.1"/>
    </source>
</evidence>
<name>A0A6I4P0L3_9FLAO</name>
<comment type="caution">
    <text evidence="1">The sequence shown here is derived from an EMBL/GenBank/DDBJ whole genome shotgun (WGS) entry which is preliminary data.</text>
</comment>
<accession>A0A6I4P0L3</accession>
<gene>
    <name evidence="1" type="ORF">GON26_20540</name>
</gene>